<sequence length="89" mass="9577">MEHTTVLPVSTMFLTILMTMAAARALRPDVGSSMNMIEGLATRSTTIANLFLCSIDNPVIPGIPTMASLRLSSSTSCITLSINFYIHKS</sequence>
<name>A0ABR2LKG6_9ASPA</name>
<dbReference type="EMBL" id="JBBWWR010000018">
    <property type="protein sequence ID" value="KAK8943593.1"/>
    <property type="molecule type" value="Genomic_DNA"/>
</dbReference>
<evidence type="ECO:0000313" key="3">
    <source>
        <dbReference type="Proteomes" id="UP001412067"/>
    </source>
</evidence>
<accession>A0ABR2LKG6</accession>
<evidence type="ECO:0008006" key="4">
    <source>
        <dbReference type="Google" id="ProtNLM"/>
    </source>
</evidence>
<proteinExistence type="predicted"/>
<evidence type="ECO:0000313" key="2">
    <source>
        <dbReference type="EMBL" id="KAK8943593.1"/>
    </source>
</evidence>
<feature type="transmembrane region" description="Helical" evidence="1">
    <location>
        <begin position="6"/>
        <end position="26"/>
    </location>
</feature>
<dbReference type="Proteomes" id="UP001412067">
    <property type="component" value="Unassembled WGS sequence"/>
</dbReference>
<keyword evidence="3" id="KW-1185">Reference proteome</keyword>
<protein>
    <recommendedName>
        <fullName evidence="4">Secreted protein</fullName>
    </recommendedName>
</protein>
<comment type="caution">
    <text evidence="2">The sequence shown here is derived from an EMBL/GenBank/DDBJ whole genome shotgun (WGS) entry which is preliminary data.</text>
</comment>
<gene>
    <name evidence="2" type="ORF">KSP40_PGU000051</name>
</gene>
<evidence type="ECO:0000256" key="1">
    <source>
        <dbReference type="SAM" id="Phobius"/>
    </source>
</evidence>
<reference evidence="2 3" key="1">
    <citation type="journal article" date="2022" name="Nat. Plants">
        <title>Genomes of leafy and leafless Platanthera orchids illuminate the evolution of mycoheterotrophy.</title>
        <authorList>
            <person name="Li M.H."/>
            <person name="Liu K.W."/>
            <person name="Li Z."/>
            <person name="Lu H.C."/>
            <person name="Ye Q.L."/>
            <person name="Zhang D."/>
            <person name="Wang J.Y."/>
            <person name="Li Y.F."/>
            <person name="Zhong Z.M."/>
            <person name="Liu X."/>
            <person name="Yu X."/>
            <person name="Liu D.K."/>
            <person name="Tu X.D."/>
            <person name="Liu B."/>
            <person name="Hao Y."/>
            <person name="Liao X.Y."/>
            <person name="Jiang Y.T."/>
            <person name="Sun W.H."/>
            <person name="Chen J."/>
            <person name="Chen Y.Q."/>
            <person name="Ai Y."/>
            <person name="Zhai J.W."/>
            <person name="Wu S.S."/>
            <person name="Zhou Z."/>
            <person name="Hsiao Y.Y."/>
            <person name="Wu W.L."/>
            <person name="Chen Y.Y."/>
            <person name="Lin Y.F."/>
            <person name="Hsu J.L."/>
            <person name="Li C.Y."/>
            <person name="Wang Z.W."/>
            <person name="Zhao X."/>
            <person name="Zhong W.Y."/>
            <person name="Ma X.K."/>
            <person name="Ma L."/>
            <person name="Huang J."/>
            <person name="Chen G.Z."/>
            <person name="Huang M.Z."/>
            <person name="Huang L."/>
            <person name="Peng D.H."/>
            <person name="Luo Y.B."/>
            <person name="Zou S.Q."/>
            <person name="Chen S.P."/>
            <person name="Lan S."/>
            <person name="Tsai W.C."/>
            <person name="Van de Peer Y."/>
            <person name="Liu Z.J."/>
        </authorList>
    </citation>
    <scope>NUCLEOTIDE SEQUENCE [LARGE SCALE GENOMIC DNA]</scope>
    <source>
        <strain evidence="2">Lor288</strain>
    </source>
</reference>
<keyword evidence="1" id="KW-0472">Membrane</keyword>
<keyword evidence="1" id="KW-1133">Transmembrane helix</keyword>
<keyword evidence="1" id="KW-0812">Transmembrane</keyword>
<organism evidence="2 3">
    <name type="scientific">Platanthera guangdongensis</name>
    <dbReference type="NCBI Taxonomy" id="2320717"/>
    <lineage>
        <taxon>Eukaryota</taxon>
        <taxon>Viridiplantae</taxon>
        <taxon>Streptophyta</taxon>
        <taxon>Embryophyta</taxon>
        <taxon>Tracheophyta</taxon>
        <taxon>Spermatophyta</taxon>
        <taxon>Magnoliopsida</taxon>
        <taxon>Liliopsida</taxon>
        <taxon>Asparagales</taxon>
        <taxon>Orchidaceae</taxon>
        <taxon>Orchidoideae</taxon>
        <taxon>Orchideae</taxon>
        <taxon>Orchidinae</taxon>
        <taxon>Platanthera</taxon>
    </lineage>
</organism>